<reference evidence="1" key="1">
    <citation type="submission" date="2021-04" db="EMBL/GenBank/DDBJ databases">
        <title>Sinoanaerobacter chloroacetimidivorans sp. nov., an obligate anaerobic bacterium isolated from anaerobic sludge.</title>
        <authorList>
            <person name="Bao Y."/>
        </authorList>
    </citation>
    <scope>NUCLEOTIDE SEQUENCE</scope>
    <source>
        <strain evidence="1">BAD-6</strain>
    </source>
</reference>
<keyword evidence="2" id="KW-1185">Reference proteome</keyword>
<evidence type="ECO:0000313" key="1">
    <source>
        <dbReference type="EMBL" id="MBR0598815.1"/>
    </source>
</evidence>
<evidence type="ECO:0000313" key="2">
    <source>
        <dbReference type="Proteomes" id="UP000675664"/>
    </source>
</evidence>
<organism evidence="1 2">
    <name type="scientific">Sinanaerobacter chloroacetimidivorans</name>
    <dbReference type="NCBI Taxonomy" id="2818044"/>
    <lineage>
        <taxon>Bacteria</taxon>
        <taxon>Bacillati</taxon>
        <taxon>Bacillota</taxon>
        <taxon>Clostridia</taxon>
        <taxon>Peptostreptococcales</taxon>
        <taxon>Anaerovoracaceae</taxon>
        <taxon>Sinanaerobacter</taxon>
    </lineage>
</organism>
<dbReference type="GO" id="GO:0004812">
    <property type="term" value="F:aminoacyl-tRNA ligase activity"/>
    <property type="evidence" value="ECO:0007669"/>
    <property type="project" value="InterPro"/>
</dbReference>
<comment type="caution">
    <text evidence="1">The sequence shown here is derived from an EMBL/GenBank/DDBJ whole genome shotgun (WGS) entry which is preliminary data.</text>
</comment>
<sequence length="115" mass="13738">MGEEKKRYYRKHAELFLLLDKIKLWPSRTGILHGIRSIRMNGDYAEITTHCGKEFRIRNSRSSRAARWLRNKWICRPCKDCKIPQWKLEKYSSTYFAEHYGSDLKKRNDILGSAD</sequence>
<dbReference type="Proteomes" id="UP000675664">
    <property type="component" value="Unassembled WGS sequence"/>
</dbReference>
<dbReference type="EMBL" id="JAGSND010000008">
    <property type="protein sequence ID" value="MBR0598815.1"/>
    <property type="molecule type" value="Genomic_DNA"/>
</dbReference>
<proteinExistence type="predicted"/>
<dbReference type="RefSeq" id="WP_227018938.1">
    <property type="nucleotide sequence ID" value="NZ_JAGSND010000008.1"/>
</dbReference>
<evidence type="ECO:0008006" key="3">
    <source>
        <dbReference type="Google" id="ProtNLM"/>
    </source>
</evidence>
<protein>
    <recommendedName>
        <fullName evidence="3">Pyrrolysyl-tRNA synthetase, N-terminal region</fullName>
    </recommendedName>
</protein>
<name>A0A8J7W404_9FIRM</name>
<dbReference type="InterPro" id="IPR023878">
    <property type="entry name" value="Pyrrolysyl-tRNA_ligase_N"/>
</dbReference>
<dbReference type="AlphaFoldDB" id="A0A8J7W404"/>
<accession>A0A8J7W404</accession>
<dbReference type="NCBIfam" id="TIGR03912">
    <property type="entry name" value="PylS_Nterm"/>
    <property type="match status" value="1"/>
</dbReference>
<gene>
    <name evidence="1" type="ORF">KCX82_13070</name>
</gene>
<reference evidence="1" key="2">
    <citation type="submission" date="2021-04" db="EMBL/GenBank/DDBJ databases">
        <authorList>
            <person name="Liu J."/>
        </authorList>
    </citation>
    <scope>NUCLEOTIDE SEQUENCE</scope>
    <source>
        <strain evidence="1">BAD-6</strain>
    </source>
</reference>